<dbReference type="HOGENOM" id="CLU_3080660_0_0_9"/>
<comment type="caution">
    <text evidence="1">The sequence shown here is derived from an EMBL/GenBank/DDBJ whole genome shotgun (WGS) entry which is preliminary data.</text>
</comment>
<organism evidence="1 2">
    <name type="scientific">Hungatella hathewayi DSM 13479</name>
    <dbReference type="NCBI Taxonomy" id="566550"/>
    <lineage>
        <taxon>Bacteria</taxon>
        <taxon>Bacillati</taxon>
        <taxon>Bacillota</taxon>
        <taxon>Clostridia</taxon>
        <taxon>Lachnospirales</taxon>
        <taxon>Lachnospiraceae</taxon>
        <taxon>Hungatella</taxon>
    </lineage>
</organism>
<name>D3AFN6_9FIRM</name>
<sequence length="52" mass="6023">MIGYKAEADDVFYKQESFSQNLFSDIMSHKLIAFRIQETFCATRFLPIVSGQ</sequence>
<proteinExistence type="predicted"/>
<accession>D3AFN6</accession>
<evidence type="ECO:0000313" key="2">
    <source>
        <dbReference type="Proteomes" id="UP000004968"/>
    </source>
</evidence>
<gene>
    <name evidence="1" type="ORF">CLOSTHATH_02421</name>
</gene>
<dbReference type="EMBL" id="ACIO01000184">
    <property type="protein sequence ID" value="EFC99412.1"/>
    <property type="molecule type" value="Genomic_DNA"/>
</dbReference>
<evidence type="ECO:0000313" key="1">
    <source>
        <dbReference type="EMBL" id="EFC99412.1"/>
    </source>
</evidence>
<dbReference type="AlphaFoldDB" id="D3AFN6"/>
<protein>
    <submittedName>
        <fullName evidence="1">Uncharacterized protein</fullName>
    </submittedName>
</protein>
<reference evidence="1 2" key="1">
    <citation type="submission" date="2010-01" db="EMBL/GenBank/DDBJ databases">
        <authorList>
            <person name="Weinstock G."/>
            <person name="Sodergren E."/>
            <person name="Clifton S."/>
            <person name="Fulton L."/>
            <person name="Fulton B."/>
            <person name="Courtney L."/>
            <person name="Fronick C."/>
            <person name="Harrison M."/>
            <person name="Strong C."/>
            <person name="Farmer C."/>
            <person name="Delahaunty K."/>
            <person name="Markovic C."/>
            <person name="Hall O."/>
            <person name="Minx P."/>
            <person name="Tomlinson C."/>
            <person name="Mitreva M."/>
            <person name="Nelson J."/>
            <person name="Hou S."/>
            <person name="Wollam A."/>
            <person name="Pepin K.H."/>
            <person name="Johnson M."/>
            <person name="Bhonagiri V."/>
            <person name="Nash W.E."/>
            <person name="Warren W."/>
            <person name="Chinwalla A."/>
            <person name="Mardis E.R."/>
            <person name="Wilson R.K."/>
        </authorList>
    </citation>
    <scope>NUCLEOTIDE SEQUENCE [LARGE SCALE GENOMIC DNA]</scope>
    <source>
        <strain evidence="1 2">DSM 13479</strain>
    </source>
</reference>
<dbReference type="Proteomes" id="UP000004968">
    <property type="component" value="Unassembled WGS sequence"/>
</dbReference>